<evidence type="ECO:0000313" key="3">
    <source>
        <dbReference type="Proteomes" id="UP001055104"/>
    </source>
</evidence>
<comment type="caution">
    <text evidence="2">The sequence shown here is derived from an EMBL/GenBank/DDBJ whole genome shotgun (WGS) entry which is preliminary data.</text>
</comment>
<dbReference type="EMBL" id="BQOB01000001">
    <property type="protein sequence ID" value="GKH83081.1"/>
    <property type="molecule type" value="Genomic_DNA"/>
</dbReference>
<protein>
    <recommendedName>
        <fullName evidence="1">Thoeris anti-defense 2-like domain-containing protein</fullName>
    </recommendedName>
</protein>
<dbReference type="Pfam" id="PF11195">
    <property type="entry name" value="Tad2-like"/>
    <property type="match status" value="1"/>
</dbReference>
<accession>A0AA37P2Z1</accession>
<dbReference type="AlphaFoldDB" id="A0AA37P2Z1"/>
<feature type="domain" description="Thoeris anti-defense 2-like" evidence="1">
    <location>
        <begin position="101"/>
        <end position="196"/>
    </location>
</feature>
<dbReference type="RefSeq" id="WP_008656524.1">
    <property type="nucleotide sequence ID" value="NZ_BQOA01000001.1"/>
</dbReference>
<dbReference type="InterPro" id="IPR021361">
    <property type="entry name" value="Tad2-like_dom"/>
</dbReference>
<gene>
    <name evidence="2" type="ORF">CE91St7_39650</name>
</gene>
<reference evidence="2" key="1">
    <citation type="submission" date="2022-01" db="EMBL/GenBank/DDBJ databases">
        <title>Novel bile acid biosynthetic pathways are enriched in the microbiome of centenarians.</title>
        <authorList>
            <person name="Sato Y."/>
            <person name="Atarashi K."/>
            <person name="Plichta R.D."/>
            <person name="Arai Y."/>
            <person name="Sasajima S."/>
            <person name="Kearney M.S."/>
            <person name="Suda W."/>
            <person name="Takeshita K."/>
            <person name="Sasaki T."/>
            <person name="Okamoto S."/>
            <person name="Skelly N.A."/>
            <person name="Okamura Y."/>
            <person name="Vlamakis H."/>
            <person name="Li Y."/>
            <person name="Tanoue T."/>
            <person name="Takei H."/>
            <person name="Nittono H."/>
            <person name="Narushima S."/>
            <person name="Irie J."/>
            <person name="Itoh H."/>
            <person name="Moriya K."/>
            <person name="Sugiura Y."/>
            <person name="Suematsu M."/>
            <person name="Moritoki N."/>
            <person name="Shibata S."/>
            <person name="Littman R.D."/>
            <person name="Fischbach A.M."/>
            <person name="Uwamino Y."/>
            <person name="Inoue T."/>
            <person name="Honda A."/>
            <person name="Hattori M."/>
            <person name="Murai T."/>
            <person name="Xavier J.R."/>
            <person name="Hirose N."/>
            <person name="Honda K."/>
        </authorList>
    </citation>
    <scope>NUCLEOTIDE SEQUENCE</scope>
    <source>
        <strain evidence="2">CE91-St7</strain>
    </source>
</reference>
<organism evidence="2 3">
    <name type="scientific">Phocaeicola dorei</name>
    <dbReference type="NCBI Taxonomy" id="357276"/>
    <lineage>
        <taxon>Bacteria</taxon>
        <taxon>Pseudomonadati</taxon>
        <taxon>Bacteroidota</taxon>
        <taxon>Bacteroidia</taxon>
        <taxon>Bacteroidales</taxon>
        <taxon>Bacteroidaceae</taxon>
        <taxon>Phocaeicola</taxon>
    </lineage>
</organism>
<sequence>MKYRKKPVVIEAIQLKVDNFDEVCDFMGGTPVPKHNPDFGIDEHGNTNEPYLGVYIETLEGKMLASYGDYIIKGVNGEFYSCKPDIFEKTYDKADDSSSAMDFGDAIEVLKQGGTIRRTGWNGKGLMVFKQVPAHIESDIIPKMQSLPQSAKDLILKSKGFIDYTSQCLIYNENTGRADSWVPSISDVFAEDWEIIQ</sequence>
<name>A0AA37P2Z1_9BACT</name>
<dbReference type="Proteomes" id="UP001055104">
    <property type="component" value="Unassembled WGS sequence"/>
</dbReference>
<proteinExistence type="predicted"/>
<evidence type="ECO:0000259" key="1">
    <source>
        <dbReference type="Pfam" id="PF11195"/>
    </source>
</evidence>
<evidence type="ECO:0000313" key="2">
    <source>
        <dbReference type="EMBL" id="GKH83081.1"/>
    </source>
</evidence>